<organism evidence="2 3">
    <name type="scientific">Brevibacillus choshinensis</name>
    <dbReference type="NCBI Taxonomy" id="54911"/>
    <lineage>
        <taxon>Bacteria</taxon>
        <taxon>Bacillati</taxon>
        <taxon>Bacillota</taxon>
        <taxon>Bacilli</taxon>
        <taxon>Bacillales</taxon>
        <taxon>Paenibacillaceae</taxon>
        <taxon>Brevibacillus</taxon>
    </lineage>
</organism>
<sequence length="169" mass="19108">MVVKNPYVLQVVGYSDSGKTTLLAKLIARFEQSGVRVGVIKHDGGHDFEWDQPGKDTRRYREAGASLLAISSQTKTVIHQQRPIPLPELVERLTQAGAELVLVEGFKREGYPKLVLIRKAEDQELLKTVTDIRGIVTWERLATDLWPQLSIHDDEAVFEFVKSQLETKD</sequence>
<evidence type="ECO:0000259" key="1">
    <source>
        <dbReference type="Pfam" id="PF03205"/>
    </source>
</evidence>
<proteinExistence type="predicted"/>
<dbReference type="InterPro" id="IPR052539">
    <property type="entry name" value="MGD_biosynthesis_adapter"/>
</dbReference>
<feature type="domain" description="Molybdopterin-guanine dinucleotide biosynthesis protein B (MobB)" evidence="1">
    <location>
        <begin position="8"/>
        <end position="137"/>
    </location>
</feature>
<reference evidence="2 3" key="1">
    <citation type="submission" date="2021-01" db="EMBL/GenBank/DDBJ databases">
        <title>Identification of strong promoters based on the transcriptome of Brevibacillus choshinensis.</title>
        <authorList>
            <person name="Yao D."/>
            <person name="Zhang K."/>
            <person name="Wu J."/>
        </authorList>
    </citation>
    <scope>NUCLEOTIDE SEQUENCE [LARGE SCALE GENOMIC DNA]</scope>
    <source>
        <strain evidence="2 3">HPD31-SP3</strain>
    </source>
</reference>
<dbReference type="Gene3D" id="3.40.50.300">
    <property type="entry name" value="P-loop containing nucleotide triphosphate hydrolases"/>
    <property type="match status" value="1"/>
</dbReference>
<dbReference type="EMBL" id="CP069127">
    <property type="protein sequence ID" value="QRG70462.1"/>
    <property type="molecule type" value="Genomic_DNA"/>
</dbReference>
<evidence type="ECO:0000313" key="2">
    <source>
        <dbReference type="EMBL" id="QRG70462.1"/>
    </source>
</evidence>
<dbReference type="PANTHER" id="PTHR40072:SF1">
    <property type="entry name" value="MOLYBDOPTERIN-GUANINE DINUCLEOTIDE BIOSYNTHESIS ADAPTER PROTEIN"/>
    <property type="match status" value="1"/>
</dbReference>
<gene>
    <name evidence="2" type="primary">mobB</name>
    <name evidence="2" type="ORF">JNE38_06050</name>
</gene>
<dbReference type="PANTHER" id="PTHR40072">
    <property type="entry name" value="MOLYBDOPTERIN-GUANINE DINUCLEOTIDE BIOSYNTHESIS ADAPTER PROTEIN-RELATED"/>
    <property type="match status" value="1"/>
</dbReference>
<dbReference type="InterPro" id="IPR027417">
    <property type="entry name" value="P-loop_NTPase"/>
</dbReference>
<protein>
    <submittedName>
        <fullName evidence="2">Molybdopterin-guanine dinucleotide biosynthesis protein B</fullName>
    </submittedName>
</protein>
<evidence type="ECO:0000313" key="3">
    <source>
        <dbReference type="Proteomes" id="UP000596248"/>
    </source>
</evidence>
<dbReference type="SUPFAM" id="SSF52540">
    <property type="entry name" value="P-loop containing nucleoside triphosphate hydrolases"/>
    <property type="match status" value="1"/>
</dbReference>
<dbReference type="RefSeq" id="WP_203357432.1">
    <property type="nucleotide sequence ID" value="NZ_CP069127.1"/>
</dbReference>
<keyword evidence="3" id="KW-1185">Reference proteome</keyword>
<accession>A0ABX7FXE4</accession>
<dbReference type="Proteomes" id="UP000596248">
    <property type="component" value="Chromosome"/>
</dbReference>
<dbReference type="CDD" id="cd03116">
    <property type="entry name" value="MobB"/>
    <property type="match status" value="1"/>
</dbReference>
<dbReference type="NCBIfam" id="TIGR00176">
    <property type="entry name" value="mobB"/>
    <property type="match status" value="1"/>
</dbReference>
<dbReference type="Pfam" id="PF03205">
    <property type="entry name" value="MobB"/>
    <property type="match status" value="1"/>
</dbReference>
<name>A0ABX7FXE4_BRECH</name>
<dbReference type="InterPro" id="IPR004435">
    <property type="entry name" value="MobB_dom"/>
</dbReference>